<dbReference type="OrthoDB" id="1733797at2759"/>
<feature type="region of interest" description="Disordered" evidence="1">
    <location>
        <begin position="44"/>
        <end position="97"/>
    </location>
</feature>
<protein>
    <submittedName>
        <fullName evidence="2">Uncharacterized protein</fullName>
    </submittedName>
</protein>
<organism evidence="2 3">
    <name type="scientific">Salix purpurea</name>
    <name type="common">Purple osier willow</name>
    <dbReference type="NCBI Taxonomy" id="77065"/>
    <lineage>
        <taxon>Eukaryota</taxon>
        <taxon>Viridiplantae</taxon>
        <taxon>Streptophyta</taxon>
        <taxon>Embryophyta</taxon>
        <taxon>Tracheophyta</taxon>
        <taxon>Spermatophyta</taxon>
        <taxon>Magnoliopsida</taxon>
        <taxon>eudicotyledons</taxon>
        <taxon>Gunneridae</taxon>
        <taxon>Pentapetalae</taxon>
        <taxon>rosids</taxon>
        <taxon>fabids</taxon>
        <taxon>Malpighiales</taxon>
        <taxon>Salicaceae</taxon>
        <taxon>Saliceae</taxon>
        <taxon>Salix</taxon>
    </lineage>
</organism>
<dbReference type="Proteomes" id="UP001151532">
    <property type="component" value="Chromosome 9"/>
</dbReference>
<evidence type="ECO:0000256" key="1">
    <source>
        <dbReference type="SAM" id="MobiDB-lite"/>
    </source>
</evidence>
<dbReference type="PANTHER" id="PTHR33738:SF8">
    <property type="entry name" value="OS05G0454500 PROTEIN"/>
    <property type="match status" value="1"/>
</dbReference>
<feature type="region of interest" description="Disordered" evidence="1">
    <location>
        <begin position="1"/>
        <end position="20"/>
    </location>
</feature>
<gene>
    <name evidence="2" type="ORF">OIU79_013761</name>
</gene>
<name>A0A9Q0PQ03_SALPP</name>
<proteinExistence type="predicted"/>
<accession>A0A9Q0PQ03</accession>
<dbReference type="EMBL" id="JAPFFK010000018">
    <property type="protein sequence ID" value="KAJ6691844.1"/>
    <property type="molecule type" value="Genomic_DNA"/>
</dbReference>
<comment type="caution">
    <text evidence="2">The sequence shown here is derived from an EMBL/GenBank/DDBJ whole genome shotgun (WGS) entry which is preliminary data.</text>
</comment>
<feature type="compositionally biased region" description="Polar residues" evidence="1">
    <location>
        <begin position="51"/>
        <end position="84"/>
    </location>
</feature>
<feature type="compositionally biased region" description="Basic and acidic residues" evidence="1">
    <location>
        <begin position="88"/>
        <end position="97"/>
    </location>
</feature>
<reference evidence="2" key="1">
    <citation type="submission" date="2022-11" db="EMBL/GenBank/DDBJ databases">
        <authorList>
            <person name="Hyden B.L."/>
            <person name="Feng K."/>
            <person name="Yates T."/>
            <person name="Jawdy S."/>
            <person name="Smart L.B."/>
            <person name="Muchero W."/>
        </authorList>
    </citation>
    <scope>NUCLEOTIDE SEQUENCE</scope>
    <source>
        <tissue evidence="2">Shoot tip</tissue>
    </source>
</reference>
<evidence type="ECO:0000313" key="3">
    <source>
        <dbReference type="Proteomes" id="UP001151532"/>
    </source>
</evidence>
<sequence>MDSSKQGACSSSSSSSFTANLFGTTESAPVSSAGVFASMFPPPSTVLGRKSSGSEVTGSWQKQSYGNQTRNPKQGSPAKSQAVTYSMPDRDRNPAPKWLDHIPYSRRMGEKMIPAAATLTVLPEEIGGKVRFIIRTVLRLANELSTYFLRNSGSLCNNYERHEAAAQHSLPVSALS</sequence>
<keyword evidence="3" id="KW-1185">Reference proteome</keyword>
<dbReference type="AlphaFoldDB" id="A0A9Q0PQ03"/>
<evidence type="ECO:0000313" key="2">
    <source>
        <dbReference type="EMBL" id="KAJ6691844.1"/>
    </source>
</evidence>
<dbReference type="PANTHER" id="PTHR33738">
    <property type="entry name" value="EMB|CAB82975.1"/>
    <property type="match status" value="1"/>
</dbReference>
<reference evidence="2" key="2">
    <citation type="journal article" date="2023" name="Int. J. Mol. Sci.">
        <title>De Novo Assembly and Annotation of 11 Diverse Shrub Willow (Salix) Genomes Reveals Novel Gene Organization in Sex-Linked Regions.</title>
        <authorList>
            <person name="Hyden B."/>
            <person name="Feng K."/>
            <person name="Yates T.B."/>
            <person name="Jawdy S."/>
            <person name="Cereghino C."/>
            <person name="Smart L.B."/>
            <person name="Muchero W."/>
        </authorList>
    </citation>
    <scope>NUCLEOTIDE SEQUENCE</scope>
    <source>
        <tissue evidence="2">Shoot tip</tissue>
    </source>
</reference>